<organism evidence="12 13">
    <name type="scientific">Muraenolepis orangiensis</name>
    <name type="common">Patagonian moray cod</name>
    <dbReference type="NCBI Taxonomy" id="630683"/>
    <lineage>
        <taxon>Eukaryota</taxon>
        <taxon>Metazoa</taxon>
        <taxon>Chordata</taxon>
        <taxon>Craniata</taxon>
        <taxon>Vertebrata</taxon>
        <taxon>Euteleostomi</taxon>
        <taxon>Actinopterygii</taxon>
        <taxon>Neopterygii</taxon>
        <taxon>Teleostei</taxon>
        <taxon>Neoteleostei</taxon>
        <taxon>Acanthomorphata</taxon>
        <taxon>Zeiogadaria</taxon>
        <taxon>Gadariae</taxon>
        <taxon>Gadiformes</taxon>
        <taxon>Muraenolepidoidei</taxon>
        <taxon>Muraenolepididae</taxon>
        <taxon>Muraenolepis</taxon>
    </lineage>
</organism>
<dbReference type="Pfam" id="PF12414">
    <property type="entry name" value="Fox-1_C"/>
    <property type="match status" value="1"/>
</dbReference>
<dbReference type="OrthoDB" id="5382468at2759"/>
<dbReference type="Proteomes" id="UP001148018">
    <property type="component" value="Unassembled WGS sequence"/>
</dbReference>
<dbReference type="InterPro" id="IPR000504">
    <property type="entry name" value="RRM_dom"/>
</dbReference>
<evidence type="ECO:0000259" key="11">
    <source>
        <dbReference type="PROSITE" id="PS50102"/>
    </source>
</evidence>
<evidence type="ECO:0000256" key="8">
    <source>
        <dbReference type="ARBA" id="ARBA00042740"/>
    </source>
</evidence>
<keyword evidence="5" id="KW-0539">Nucleus</keyword>
<dbReference type="PANTHER" id="PTHR15597">
    <property type="entry name" value="ATAXIN 2-BINDING PROTEIN 1-RELATED"/>
    <property type="match status" value="1"/>
</dbReference>
<evidence type="ECO:0000256" key="9">
    <source>
        <dbReference type="ARBA" id="ARBA00042922"/>
    </source>
</evidence>
<dbReference type="InterPro" id="IPR025670">
    <property type="entry name" value="Fox-1_C_dom"/>
</dbReference>
<dbReference type="CDD" id="cd12407">
    <property type="entry name" value="RRM_FOX1_like"/>
    <property type="match status" value="1"/>
</dbReference>
<comment type="caution">
    <text evidence="12">The sequence shown here is derived from an EMBL/GenBank/DDBJ whole genome shotgun (WGS) entry which is preliminary data.</text>
</comment>
<keyword evidence="4" id="KW-0508">mRNA splicing</keyword>
<keyword evidence="3 10" id="KW-0694">RNA-binding</keyword>
<dbReference type="InterPro" id="IPR035979">
    <property type="entry name" value="RBD_domain_sf"/>
</dbReference>
<dbReference type="GO" id="GO:0003729">
    <property type="term" value="F:mRNA binding"/>
    <property type="evidence" value="ECO:0007669"/>
    <property type="project" value="TreeGrafter"/>
</dbReference>
<sequence length="382" mass="39604">MLMSTDVASIILPVTRGIMDRERDIDTTTGPHAIAPGGPATVRGMKRGDPEPDGQTAASLVDLATAECKRPRIDGTGVGDVGQMLRRPDGLLGNGSQWRTPNNEPLNPGLHGYPPQSQDSTAAADGLVATPFSAFPPPAPPHNGLAGPEFVSGAMFVAGGQGGPAEAGGAAPSIIIINNNNVKPDEASQAEPGAPCGTVGAGALVAVSGVDSEPKGTPKRLHVSNIPFRFRDPDLRQMFGQYGKILDVEIIFNERGSKGFGFVTFETGADAEKARERLHGTLVEGRKVEVNNATARVMTNKKTVSPYPNGEALTTLPYAAAAAAGWKLSPMMGAMYGPEIYAAAAAASTAAAFRGALRGRARPIYSTVRAAMPQPAMPTYPG</sequence>
<feature type="domain" description="RRM" evidence="11">
    <location>
        <begin position="219"/>
        <end position="295"/>
    </location>
</feature>
<evidence type="ECO:0000256" key="3">
    <source>
        <dbReference type="ARBA" id="ARBA00022884"/>
    </source>
</evidence>
<dbReference type="GO" id="GO:0005634">
    <property type="term" value="C:nucleus"/>
    <property type="evidence" value="ECO:0007669"/>
    <property type="project" value="UniProtKB-SubCell"/>
</dbReference>
<accession>A0A9Q0IK24</accession>
<dbReference type="AlphaFoldDB" id="A0A9Q0IK24"/>
<dbReference type="GO" id="GO:0007399">
    <property type="term" value="P:nervous system development"/>
    <property type="evidence" value="ECO:0007669"/>
    <property type="project" value="InterPro"/>
</dbReference>
<dbReference type="InterPro" id="IPR012677">
    <property type="entry name" value="Nucleotide-bd_a/b_plait_sf"/>
</dbReference>
<dbReference type="Gene3D" id="3.30.70.330">
    <property type="match status" value="1"/>
</dbReference>
<protein>
    <recommendedName>
        <fullName evidence="6">RNA binding protein fox-1 homolog 2</fullName>
    </recommendedName>
    <alternativeName>
        <fullName evidence="8">Fox-1 homolog B</fullName>
    </alternativeName>
    <alternativeName>
        <fullName evidence="7">RNA-binding motif protein 9</fullName>
    </alternativeName>
    <alternativeName>
        <fullName evidence="9">RNA-binding protein 9</fullName>
    </alternativeName>
</protein>
<proteinExistence type="predicted"/>
<evidence type="ECO:0000256" key="5">
    <source>
        <dbReference type="ARBA" id="ARBA00023242"/>
    </source>
</evidence>
<dbReference type="SUPFAM" id="SSF54928">
    <property type="entry name" value="RNA-binding domain, RBD"/>
    <property type="match status" value="1"/>
</dbReference>
<comment type="subcellular location">
    <subcellularLocation>
        <location evidence="1">Nucleus</location>
    </subcellularLocation>
</comment>
<keyword evidence="13" id="KW-1185">Reference proteome</keyword>
<dbReference type="GO" id="GO:0006397">
    <property type="term" value="P:mRNA processing"/>
    <property type="evidence" value="ECO:0007669"/>
    <property type="project" value="UniProtKB-KW"/>
</dbReference>
<dbReference type="InterPro" id="IPR034237">
    <property type="entry name" value="FOX1_RRM"/>
</dbReference>
<dbReference type="EMBL" id="JANIIK010000047">
    <property type="protein sequence ID" value="KAJ3600865.1"/>
    <property type="molecule type" value="Genomic_DNA"/>
</dbReference>
<reference evidence="12" key="1">
    <citation type="submission" date="2022-07" db="EMBL/GenBank/DDBJ databases">
        <title>Chromosome-level genome of Muraenolepis orangiensis.</title>
        <authorList>
            <person name="Kim J."/>
        </authorList>
    </citation>
    <scope>NUCLEOTIDE SEQUENCE</scope>
    <source>
        <strain evidence="12">KU_S4_2022</strain>
        <tissue evidence="12">Muscle</tissue>
    </source>
</reference>
<evidence type="ECO:0000256" key="4">
    <source>
        <dbReference type="ARBA" id="ARBA00023187"/>
    </source>
</evidence>
<evidence type="ECO:0000256" key="6">
    <source>
        <dbReference type="ARBA" id="ARBA00040383"/>
    </source>
</evidence>
<evidence type="ECO:0000313" key="13">
    <source>
        <dbReference type="Proteomes" id="UP001148018"/>
    </source>
</evidence>
<evidence type="ECO:0000313" key="12">
    <source>
        <dbReference type="EMBL" id="KAJ3600865.1"/>
    </source>
</evidence>
<name>A0A9Q0IK24_9TELE</name>
<dbReference type="PANTHER" id="PTHR15597:SF31">
    <property type="entry name" value="RNA BINDING PROTEIN FOX-1 HOMOLOG 2"/>
    <property type="match status" value="1"/>
</dbReference>
<evidence type="ECO:0000256" key="7">
    <source>
        <dbReference type="ARBA" id="ARBA00041605"/>
    </source>
</evidence>
<dbReference type="Pfam" id="PF00076">
    <property type="entry name" value="RRM_1"/>
    <property type="match status" value="1"/>
</dbReference>
<dbReference type="GO" id="GO:0000381">
    <property type="term" value="P:regulation of alternative mRNA splicing, via spliceosome"/>
    <property type="evidence" value="ECO:0007669"/>
    <property type="project" value="InterPro"/>
</dbReference>
<evidence type="ECO:0000256" key="1">
    <source>
        <dbReference type="ARBA" id="ARBA00004123"/>
    </source>
</evidence>
<evidence type="ECO:0000256" key="10">
    <source>
        <dbReference type="PROSITE-ProRule" id="PRU00176"/>
    </source>
</evidence>
<dbReference type="InterPro" id="IPR047131">
    <property type="entry name" value="RBFOX1-like"/>
</dbReference>
<dbReference type="GO" id="GO:0008380">
    <property type="term" value="P:RNA splicing"/>
    <property type="evidence" value="ECO:0007669"/>
    <property type="project" value="UniProtKB-KW"/>
</dbReference>
<dbReference type="SMART" id="SM00360">
    <property type="entry name" value="RRM"/>
    <property type="match status" value="1"/>
</dbReference>
<evidence type="ECO:0000256" key="2">
    <source>
        <dbReference type="ARBA" id="ARBA00022664"/>
    </source>
</evidence>
<dbReference type="GO" id="GO:0005737">
    <property type="term" value="C:cytoplasm"/>
    <property type="evidence" value="ECO:0007669"/>
    <property type="project" value="TreeGrafter"/>
</dbReference>
<keyword evidence="2" id="KW-0507">mRNA processing</keyword>
<dbReference type="PROSITE" id="PS50102">
    <property type="entry name" value="RRM"/>
    <property type="match status" value="1"/>
</dbReference>
<dbReference type="FunFam" id="3.30.70.330:FF:000004">
    <property type="entry name" value="RNA binding fox-1 homolog 1"/>
    <property type="match status" value="1"/>
</dbReference>
<gene>
    <name evidence="12" type="ORF">NHX12_031839</name>
</gene>